<comment type="subcellular location">
    <subcellularLocation>
        <location evidence="2">Nucleus</location>
    </subcellularLocation>
</comment>
<evidence type="ECO:0000256" key="4">
    <source>
        <dbReference type="ARBA" id="ARBA00022722"/>
    </source>
</evidence>
<evidence type="ECO:0000256" key="1">
    <source>
        <dbReference type="ARBA" id="ARBA00001968"/>
    </source>
</evidence>
<accession>A0A5A7USN6</accession>
<evidence type="ECO:0000313" key="9">
    <source>
        <dbReference type="EMBL" id="KAA0056515.1"/>
    </source>
</evidence>
<evidence type="ECO:0000256" key="7">
    <source>
        <dbReference type="ARBA" id="ARBA00023242"/>
    </source>
</evidence>
<comment type="caution">
    <text evidence="9">The sequence shown here is derived from an EMBL/GenBank/DDBJ whole genome shotgun (WGS) entry which is preliminary data.</text>
</comment>
<comment type="cofactor">
    <cofactor evidence="1">
        <name>a divalent metal cation</name>
        <dbReference type="ChEBI" id="CHEBI:60240"/>
    </cofactor>
</comment>
<dbReference type="GO" id="GO:0004518">
    <property type="term" value="F:nuclease activity"/>
    <property type="evidence" value="ECO:0007669"/>
    <property type="project" value="UniProtKB-KW"/>
</dbReference>
<keyword evidence="6" id="KW-0378">Hydrolase</keyword>
<dbReference type="Pfam" id="PF13359">
    <property type="entry name" value="DDE_Tnp_4"/>
    <property type="match status" value="1"/>
</dbReference>
<dbReference type="OrthoDB" id="2430314at2759"/>
<evidence type="ECO:0000256" key="6">
    <source>
        <dbReference type="ARBA" id="ARBA00022801"/>
    </source>
</evidence>
<evidence type="ECO:0000259" key="8">
    <source>
        <dbReference type="Pfam" id="PF13359"/>
    </source>
</evidence>
<proteinExistence type="inferred from homology"/>
<dbReference type="EMBL" id="SSTE01007373">
    <property type="protein sequence ID" value="KAA0056515.1"/>
    <property type="molecule type" value="Genomic_DNA"/>
</dbReference>
<name>A0A5A7USN6_CUCMM</name>
<dbReference type="PANTHER" id="PTHR22930:SF293">
    <property type="entry name" value="PROTEIN ALP1-LIKE"/>
    <property type="match status" value="1"/>
</dbReference>
<keyword evidence="5" id="KW-0479">Metal-binding</keyword>
<sequence>MVAMFLHILAHDVKNRMIQRQFVRSASNKLVHGFEIDKWFENCFGVLDDTYIKVNVNATNRPRYKTQKGEVATNVLGVCDTKGDFVFVLSRWKGSVADSRILKDAISRHNELKVLKGFLGPNRGERYHLLEWHGGGNAPTTAREFFNMKHSSVRNVIERAFGLLKGRWSHPAAKGLLHKSFPYYDDLSYVFGKDRATKERSETFSGVGSNVPNMFNDGVPLGDSHNQDIPMMYSQGVHMSIDEMFGIRAGQASERRNCSSGSKRKRGSKHYEMVEVIRSVMKFGNNQLKTIADWPKKKRATEVELCAEVVK</sequence>
<feature type="domain" description="DDE Tnp4" evidence="8">
    <location>
        <begin position="58"/>
        <end position="169"/>
    </location>
</feature>
<evidence type="ECO:0000313" key="11">
    <source>
        <dbReference type="Proteomes" id="UP000321393"/>
    </source>
</evidence>
<evidence type="ECO:0000313" key="10">
    <source>
        <dbReference type="EMBL" id="TYK12085.1"/>
    </source>
</evidence>
<comment type="similarity">
    <text evidence="3">Belongs to the HARBI1 family.</text>
</comment>
<protein>
    <submittedName>
        <fullName evidence="9 10">Nuclease HARBI1</fullName>
    </submittedName>
</protein>
<dbReference type="GO" id="GO:0005634">
    <property type="term" value="C:nucleus"/>
    <property type="evidence" value="ECO:0007669"/>
    <property type="project" value="UniProtKB-SubCell"/>
</dbReference>
<dbReference type="InterPro" id="IPR027806">
    <property type="entry name" value="HARBI1_dom"/>
</dbReference>
<gene>
    <name evidence="10" type="ORF">E5676_scaffold106G00100</name>
    <name evidence="9" type="ORF">E6C27_scaffold288G00100</name>
</gene>
<keyword evidence="4" id="KW-0540">Nuclease</keyword>
<evidence type="ECO:0000256" key="5">
    <source>
        <dbReference type="ARBA" id="ARBA00022723"/>
    </source>
</evidence>
<reference evidence="11 12" key="1">
    <citation type="submission" date="2019-08" db="EMBL/GenBank/DDBJ databases">
        <title>Draft genome sequences of two oriental melons (Cucumis melo L. var makuwa).</title>
        <authorList>
            <person name="Kwon S.-Y."/>
        </authorList>
    </citation>
    <scope>NUCLEOTIDE SEQUENCE [LARGE SCALE GENOMIC DNA]</scope>
    <source>
        <strain evidence="12">cv. Chang Bougi</strain>
        <strain evidence="11">cv. SW 3</strain>
        <tissue evidence="9">Leaf</tissue>
    </source>
</reference>
<keyword evidence="7" id="KW-0539">Nucleus</keyword>
<dbReference type="AlphaFoldDB" id="A0A5A7USN6"/>
<dbReference type="EMBL" id="SSTD01010321">
    <property type="protein sequence ID" value="TYK12085.1"/>
    <property type="molecule type" value="Genomic_DNA"/>
</dbReference>
<dbReference type="GO" id="GO:0016787">
    <property type="term" value="F:hydrolase activity"/>
    <property type="evidence" value="ECO:0007669"/>
    <property type="project" value="UniProtKB-KW"/>
</dbReference>
<dbReference type="InterPro" id="IPR045249">
    <property type="entry name" value="HARBI1-like"/>
</dbReference>
<dbReference type="PANTHER" id="PTHR22930">
    <property type="match status" value="1"/>
</dbReference>
<organism evidence="9 11">
    <name type="scientific">Cucumis melo var. makuwa</name>
    <name type="common">Oriental melon</name>
    <dbReference type="NCBI Taxonomy" id="1194695"/>
    <lineage>
        <taxon>Eukaryota</taxon>
        <taxon>Viridiplantae</taxon>
        <taxon>Streptophyta</taxon>
        <taxon>Embryophyta</taxon>
        <taxon>Tracheophyta</taxon>
        <taxon>Spermatophyta</taxon>
        <taxon>Magnoliopsida</taxon>
        <taxon>eudicotyledons</taxon>
        <taxon>Gunneridae</taxon>
        <taxon>Pentapetalae</taxon>
        <taxon>rosids</taxon>
        <taxon>fabids</taxon>
        <taxon>Cucurbitales</taxon>
        <taxon>Cucurbitaceae</taxon>
        <taxon>Benincaseae</taxon>
        <taxon>Cucumis</taxon>
    </lineage>
</organism>
<dbReference type="GO" id="GO:0046872">
    <property type="term" value="F:metal ion binding"/>
    <property type="evidence" value="ECO:0007669"/>
    <property type="project" value="UniProtKB-KW"/>
</dbReference>
<evidence type="ECO:0000256" key="2">
    <source>
        <dbReference type="ARBA" id="ARBA00004123"/>
    </source>
</evidence>
<evidence type="ECO:0000313" key="12">
    <source>
        <dbReference type="Proteomes" id="UP000321947"/>
    </source>
</evidence>
<evidence type="ECO:0000256" key="3">
    <source>
        <dbReference type="ARBA" id="ARBA00006958"/>
    </source>
</evidence>
<dbReference type="Proteomes" id="UP000321947">
    <property type="component" value="Unassembled WGS sequence"/>
</dbReference>
<dbReference type="Proteomes" id="UP000321393">
    <property type="component" value="Unassembled WGS sequence"/>
</dbReference>